<evidence type="ECO:0000313" key="16">
    <source>
        <dbReference type="EMBL" id="KAI9561649.1"/>
    </source>
</evidence>
<dbReference type="GO" id="GO:0009986">
    <property type="term" value="C:cell surface"/>
    <property type="evidence" value="ECO:0007669"/>
    <property type="project" value="TreeGrafter"/>
</dbReference>
<dbReference type="GO" id="GO:0015026">
    <property type="term" value="F:coreceptor activity"/>
    <property type="evidence" value="ECO:0007669"/>
    <property type="project" value="TreeGrafter"/>
</dbReference>
<dbReference type="Gene3D" id="6.10.250.1780">
    <property type="match status" value="1"/>
</dbReference>
<feature type="compositionally biased region" description="Gly residues" evidence="12">
    <location>
        <begin position="411"/>
        <end position="421"/>
    </location>
</feature>
<feature type="transmembrane region" description="Helical" evidence="13">
    <location>
        <begin position="312"/>
        <end position="332"/>
    </location>
</feature>
<dbReference type="CDD" id="cd08311">
    <property type="entry name" value="Death_p75NR"/>
    <property type="match status" value="1"/>
</dbReference>
<dbReference type="GO" id="GO:0005886">
    <property type="term" value="C:plasma membrane"/>
    <property type="evidence" value="ECO:0007669"/>
    <property type="project" value="UniProtKB-SubCell"/>
</dbReference>
<evidence type="ECO:0000256" key="2">
    <source>
        <dbReference type="ARBA" id="ARBA00022475"/>
    </source>
</evidence>
<comment type="subcellular location">
    <subcellularLocation>
        <location evidence="1">Cell membrane</location>
        <topology evidence="1">Single-pass membrane protein</topology>
    </subcellularLocation>
</comment>
<evidence type="ECO:0000256" key="8">
    <source>
        <dbReference type="ARBA" id="ARBA00023136"/>
    </source>
</evidence>
<dbReference type="Gene3D" id="2.10.50.10">
    <property type="entry name" value="Tumor Necrosis Factor Receptor, subunit A, domain 2"/>
    <property type="match status" value="2"/>
</dbReference>
<dbReference type="GO" id="GO:0007266">
    <property type="term" value="P:Rho protein signal transduction"/>
    <property type="evidence" value="ECO:0007669"/>
    <property type="project" value="TreeGrafter"/>
</dbReference>
<dbReference type="Pfam" id="PF00531">
    <property type="entry name" value="Death"/>
    <property type="match status" value="1"/>
</dbReference>
<dbReference type="SMART" id="SM00208">
    <property type="entry name" value="TNFR"/>
    <property type="match status" value="3"/>
</dbReference>
<evidence type="ECO:0000256" key="4">
    <source>
        <dbReference type="ARBA" id="ARBA00022703"/>
    </source>
</evidence>
<dbReference type="GO" id="GO:0005035">
    <property type="term" value="F:death receptor activity"/>
    <property type="evidence" value="ECO:0007669"/>
    <property type="project" value="TreeGrafter"/>
</dbReference>
<dbReference type="EMBL" id="WJBH02000003">
    <property type="protein sequence ID" value="KAI9561649.1"/>
    <property type="molecule type" value="Genomic_DNA"/>
</dbReference>
<name>A0AAD5KW09_9CRUS</name>
<dbReference type="Pfam" id="PF18422">
    <property type="entry name" value="TNFR_16_TM"/>
    <property type="match status" value="1"/>
</dbReference>
<feature type="disulfide bond" evidence="11">
    <location>
        <begin position="139"/>
        <end position="157"/>
    </location>
</feature>
<evidence type="ECO:0000313" key="17">
    <source>
        <dbReference type="Proteomes" id="UP000820818"/>
    </source>
</evidence>
<feature type="disulfide bond" evidence="11">
    <location>
        <begin position="239"/>
        <end position="254"/>
    </location>
</feature>
<organism evidence="16 17">
    <name type="scientific">Daphnia sinensis</name>
    <dbReference type="NCBI Taxonomy" id="1820382"/>
    <lineage>
        <taxon>Eukaryota</taxon>
        <taxon>Metazoa</taxon>
        <taxon>Ecdysozoa</taxon>
        <taxon>Arthropoda</taxon>
        <taxon>Crustacea</taxon>
        <taxon>Branchiopoda</taxon>
        <taxon>Diplostraca</taxon>
        <taxon>Cladocera</taxon>
        <taxon>Anomopoda</taxon>
        <taxon>Daphniidae</taxon>
        <taxon>Daphnia</taxon>
        <taxon>Daphnia similis group</taxon>
    </lineage>
</organism>
<evidence type="ECO:0008006" key="18">
    <source>
        <dbReference type="Google" id="ProtNLM"/>
    </source>
</evidence>
<proteinExistence type="predicted"/>
<keyword evidence="6" id="KW-0677">Repeat</keyword>
<dbReference type="PROSITE" id="PS00652">
    <property type="entry name" value="TNFR_NGFR_1"/>
    <property type="match status" value="1"/>
</dbReference>
<protein>
    <recommendedName>
        <fullName evidence="18">Tumor necrosis factor receptor superfamily member 16</fullName>
    </recommendedName>
</protein>
<evidence type="ECO:0000259" key="15">
    <source>
        <dbReference type="PROSITE" id="PS50050"/>
    </source>
</evidence>
<feature type="domain" description="TNFR-Cys" evidence="15">
    <location>
        <begin position="238"/>
        <end position="278"/>
    </location>
</feature>
<feature type="region of interest" description="Disordered" evidence="12">
    <location>
        <begin position="548"/>
        <end position="577"/>
    </location>
</feature>
<feature type="compositionally biased region" description="Basic and acidic residues" evidence="12">
    <location>
        <begin position="1"/>
        <end position="14"/>
    </location>
</feature>
<dbReference type="InterPro" id="IPR011029">
    <property type="entry name" value="DEATH-like_dom_sf"/>
</dbReference>
<dbReference type="PANTHER" id="PTHR46605:SF2">
    <property type="entry name" value="TNFR-CYS DOMAIN-CONTAINING PROTEIN"/>
    <property type="match status" value="1"/>
</dbReference>
<dbReference type="Proteomes" id="UP000820818">
    <property type="component" value="Linkage Group LG3"/>
</dbReference>
<feature type="compositionally biased region" description="Polar residues" evidence="12">
    <location>
        <begin position="548"/>
        <end position="570"/>
    </location>
</feature>
<keyword evidence="8 13" id="KW-0472">Membrane</keyword>
<evidence type="ECO:0000256" key="1">
    <source>
        <dbReference type="ARBA" id="ARBA00004162"/>
    </source>
</evidence>
<dbReference type="InterPro" id="IPR000488">
    <property type="entry name" value="Death_dom"/>
</dbReference>
<evidence type="ECO:0000256" key="3">
    <source>
        <dbReference type="ARBA" id="ARBA00022692"/>
    </source>
</evidence>
<evidence type="ECO:0000259" key="14">
    <source>
        <dbReference type="PROSITE" id="PS50017"/>
    </source>
</evidence>
<dbReference type="InterPro" id="IPR041448">
    <property type="entry name" value="TNFR16_TM"/>
</dbReference>
<feature type="repeat" description="TNFR-Cys" evidence="11">
    <location>
        <begin position="238"/>
        <end position="278"/>
    </location>
</feature>
<sequence>MENVDAGRRLRESSVNDVASRTMSTGNTTRCLMVFLFLSAFVGGMSAAPTQDGSIRTDISALCTECPAGTGVARLCTLRGRSSNPLAMDHQLHQNVTEEEEQDDELVEDMATKCEPCVSGATFSDSASRHWPCRACRTCPANSRVKRECNATHDTECECDRDHYQEISYQQTVITNELAQPDEGVDDATAVPLHARHKHGASFRQQQPTMTCKSCDLCPHGYGAARPCSSTHNTICRKCPTSTYSSVLSATHGCSVCTVCRDDQVTLNECTPIQDTVCADKDMGHPSRRIITKPLDPVVHQQEEEYNNEGIISVYCAILGAIVLGLLIYVVMKQWRLRKAANKLAHFHDPARGHHGSSATVPLNGTAGHHAANNEFCGSKSPTGGHNKFECEISPSSSSRRLHQQHPTLHGQGGSEGGSRGSRGSDSEFNAGMAAPGSDGYGRELKPITQETRLREICTAKRREMEAMLNSRRDHHDWKALARDLGYTSTRIASFEQRALEKQTGPTRHLFGDWAKREDSTVENLVSSLCNIGRHDVTLLLLPPINQENHQQTSSQSRPSNSLPRTTTRSYKPISVV</sequence>
<keyword evidence="4" id="KW-0053">Apoptosis</keyword>
<evidence type="ECO:0000256" key="9">
    <source>
        <dbReference type="ARBA" id="ARBA00023157"/>
    </source>
</evidence>
<feature type="region of interest" description="Disordered" evidence="12">
    <location>
        <begin position="388"/>
        <end position="444"/>
    </location>
</feature>
<reference evidence="16 17" key="1">
    <citation type="submission" date="2022-05" db="EMBL/GenBank/DDBJ databases">
        <title>A multi-omics perspective on studying reproductive biology in Daphnia sinensis.</title>
        <authorList>
            <person name="Jia J."/>
        </authorList>
    </citation>
    <scope>NUCLEOTIDE SEQUENCE [LARGE SCALE GENOMIC DNA]</scope>
    <source>
        <strain evidence="16 17">WSL</strain>
    </source>
</reference>
<evidence type="ECO:0000256" key="6">
    <source>
        <dbReference type="ARBA" id="ARBA00022737"/>
    </source>
</evidence>
<evidence type="ECO:0000256" key="10">
    <source>
        <dbReference type="ARBA" id="ARBA00023180"/>
    </source>
</evidence>
<keyword evidence="10" id="KW-0325">Glycoprotein</keyword>
<feature type="domain" description="TNFR-Cys" evidence="15">
    <location>
        <begin position="116"/>
        <end position="157"/>
    </location>
</feature>
<comment type="caution">
    <text evidence="11">Lacks conserved residue(s) required for the propagation of feature annotation.</text>
</comment>
<feature type="disulfide bond" evidence="11">
    <location>
        <begin position="260"/>
        <end position="278"/>
    </location>
</feature>
<dbReference type="PANTHER" id="PTHR46605">
    <property type="entry name" value="TUMOR NECROSIS FACTOR RECEPTOR"/>
    <property type="match status" value="1"/>
</dbReference>
<dbReference type="AlphaFoldDB" id="A0AAD5KW09"/>
<feature type="transmembrane region" description="Helical" evidence="13">
    <location>
        <begin position="31"/>
        <end position="48"/>
    </location>
</feature>
<keyword evidence="5" id="KW-0732">Signal</keyword>
<evidence type="ECO:0000256" key="7">
    <source>
        <dbReference type="ARBA" id="ARBA00022989"/>
    </source>
</evidence>
<keyword evidence="17" id="KW-1185">Reference proteome</keyword>
<evidence type="ECO:0000256" key="12">
    <source>
        <dbReference type="SAM" id="MobiDB-lite"/>
    </source>
</evidence>
<dbReference type="InterPro" id="IPR001368">
    <property type="entry name" value="TNFR/NGFR_Cys_rich_reg"/>
</dbReference>
<dbReference type="Gene3D" id="1.10.533.10">
    <property type="entry name" value="Death Domain, Fas"/>
    <property type="match status" value="1"/>
</dbReference>
<evidence type="ECO:0000256" key="11">
    <source>
        <dbReference type="PROSITE-ProRule" id="PRU00206"/>
    </source>
</evidence>
<accession>A0AAD5KW09</accession>
<dbReference type="SUPFAM" id="SSF47986">
    <property type="entry name" value="DEATH domain"/>
    <property type="match status" value="1"/>
</dbReference>
<keyword evidence="2" id="KW-1003">Cell membrane</keyword>
<feature type="domain" description="Death" evidence="14">
    <location>
        <begin position="477"/>
        <end position="545"/>
    </location>
</feature>
<dbReference type="GO" id="GO:0048406">
    <property type="term" value="F:nerve growth factor binding"/>
    <property type="evidence" value="ECO:0007669"/>
    <property type="project" value="TreeGrafter"/>
</dbReference>
<keyword evidence="7 13" id="KW-1133">Transmembrane helix</keyword>
<evidence type="ECO:0000256" key="13">
    <source>
        <dbReference type="SAM" id="Phobius"/>
    </source>
</evidence>
<dbReference type="SMART" id="SM00005">
    <property type="entry name" value="DEATH"/>
    <property type="match status" value="1"/>
</dbReference>
<dbReference type="SUPFAM" id="SSF57586">
    <property type="entry name" value="TNF receptor-like"/>
    <property type="match status" value="2"/>
</dbReference>
<feature type="repeat" description="TNFR-Cys" evidence="11">
    <location>
        <begin position="116"/>
        <end position="157"/>
    </location>
</feature>
<feature type="disulfide bond" evidence="11">
    <location>
        <begin position="257"/>
        <end position="270"/>
    </location>
</feature>
<gene>
    <name evidence="16" type="ORF">GHT06_012609</name>
</gene>
<dbReference type="Pfam" id="PF00020">
    <property type="entry name" value="TNFR_c6"/>
    <property type="match status" value="3"/>
</dbReference>
<evidence type="ECO:0000256" key="5">
    <source>
        <dbReference type="ARBA" id="ARBA00022729"/>
    </source>
</evidence>
<dbReference type="GO" id="GO:0006915">
    <property type="term" value="P:apoptotic process"/>
    <property type="evidence" value="ECO:0007669"/>
    <property type="project" value="UniProtKB-KW"/>
</dbReference>
<keyword evidence="9 11" id="KW-1015">Disulfide bond</keyword>
<dbReference type="PROSITE" id="PS50017">
    <property type="entry name" value="DEATH_DOMAIN"/>
    <property type="match status" value="1"/>
</dbReference>
<feature type="disulfide bond" evidence="11">
    <location>
        <begin position="136"/>
        <end position="149"/>
    </location>
</feature>
<keyword evidence="3 13" id="KW-0812">Transmembrane</keyword>
<dbReference type="PROSITE" id="PS50050">
    <property type="entry name" value="TNFR_NGFR_2"/>
    <property type="match status" value="2"/>
</dbReference>
<dbReference type="InterPro" id="IPR052302">
    <property type="entry name" value="Neurotrophin_rcpt-DD"/>
</dbReference>
<comment type="caution">
    <text evidence="16">The sequence shown here is derived from an EMBL/GenBank/DDBJ whole genome shotgun (WGS) entry which is preliminary data.</text>
</comment>
<feature type="region of interest" description="Disordered" evidence="12">
    <location>
        <begin position="1"/>
        <end position="22"/>
    </location>
</feature>